<dbReference type="GO" id="GO:0004311">
    <property type="term" value="F:geranylgeranyl diphosphate synthase activity"/>
    <property type="evidence" value="ECO:0007669"/>
    <property type="project" value="TreeGrafter"/>
</dbReference>
<keyword evidence="3" id="KW-0479">Metal-binding</keyword>
<evidence type="ECO:0000256" key="4">
    <source>
        <dbReference type="ARBA" id="ARBA00022842"/>
    </source>
</evidence>
<feature type="non-terminal residue" evidence="5">
    <location>
        <position position="1"/>
    </location>
</feature>
<dbReference type="Gene3D" id="1.10.600.10">
    <property type="entry name" value="Farnesyl Diphosphate Synthase"/>
    <property type="match status" value="1"/>
</dbReference>
<sequence length="120" mass="12687">DYLLAFAFEFIATTTIGVALKRVIAAVGELAKAIGTEGLVAGPVVDLSCTGINANVGLDTLEFIHIHKTAALLEASVVLGAISGGESDEQVEKLRTFSRKNGLLFQVVERGRLWNINSSS</sequence>
<evidence type="ECO:0000256" key="1">
    <source>
        <dbReference type="ARBA" id="ARBA00001946"/>
    </source>
</evidence>
<dbReference type="PANTHER" id="PTHR43281:SF28">
    <property type="entry name" value="GERANYLGERANYL PYROPHOSPHATE SYNTHASE, CHLOROPLASTIC-LIKE"/>
    <property type="match status" value="1"/>
</dbReference>
<proteinExistence type="inferred from homology"/>
<gene>
    <name evidence="5" type="ORF">Sradi_5314700</name>
</gene>
<dbReference type="GO" id="GO:0046872">
    <property type="term" value="F:metal ion binding"/>
    <property type="evidence" value="ECO:0007669"/>
    <property type="project" value="UniProtKB-KW"/>
</dbReference>
<protein>
    <submittedName>
        <fullName evidence="5">Geranylgeranyl pyrophosphate synthase, chloroplastic</fullName>
    </submittedName>
</protein>
<comment type="similarity">
    <text evidence="2">Belongs to the FPP/GGPP synthase family.</text>
</comment>
<dbReference type="Pfam" id="PF00348">
    <property type="entry name" value="polyprenyl_synt"/>
    <property type="match status" value="1"/>
</dbReference>
<comment type="caution">
    <text evidence="5">The sequence shown here is derived from an EMBL/GenBank/DDBJ whole genome shotgun (WGS) entry which is preliminary data.</text>
</comment>
<dbReference type="SUPFAM" id="SSF48576">
    <property type="entry name" value="Terpenoid synthases"/>
    <property type="match status" value="1"/>
</dbReference>
<dbReference type="InterPro" id="IPR008949">
    <property type="entry name" value="Isoprenoid_synthase_dom_sf"/>
</dbReference>
<accession>A0AAW2LQA2</accession>
<evidence type="ECO:0000313" key="5">
    <source>
        <dbReference type="EMBL" id="KAL0320532.1"/>
    </source>
</evidence>
<comment type="cofactor">
    <cofactor evidence="1">
        <name>Mg(2+)</name>
        <dbReference type="ChEBI" id="CHEBI:18420"/>
    </cofactor>
</comment>
<dbReference type="EMBL" id="JACGWJ010000024">
    <property type="protein sequence ID" value="KAL0320532.1"/>
    <property type="molecule type" value="Genomic_DNA"/>
</dbReference>
<keyword evidence="4" id="KW-0460">Magnesium</keyword>
<evidence type="ECO:0000256" key="3">
    <source>
        <dbReference type="ARBA" id="ARBA00022723"/>
    </source>
</evidence>
<dbReference type="GO" id="GO:0008299">
    <property type="term" value="P:isoprenoid biosynthetic process"/>
    <property type="evidence" value="ECO:0007669"/>
    <property type="project" value="InterPro"/>
</dbReference>
<organism evidence="5">
    <name type="scientific">Sesamum radiatum</name>
    <name type="common">Black benniseed</name>
    <dbReference type="NCBI Taxonomy" id="300843"/>
    <lineage>
        <taxon>Eukaryota</taxon>
        <taxon>Viridiplantae</taxon>
        <taxon>Streptophyta</taxon>
        <taxon>Embryophyta</taxon>
        <taxon>Tracheophyta</taxon>
        <taxon>Spermatophyta</taxon>
        <taxon>Magnoliopsida</taxon>
        <taxon>eudicotyledons</taxon>
        <taxon>Gunneridae</taxon>
        <taxon>Pentapetalae</taxon>
        <taxon>asterids</taxon>
        <taxon>lamiids</taxon>
        <taxon>Lamiales</taxon>
        <taxon>Pedaliaceae</taxon>
        <taxon>Sesamum</taxon>
    </lineage>
</organism>
<name>A0AAW2LQA2_SESRA</name>
<reference evidence="5" key="2">
    <citation type="journal article" date="2024" name="Plant">
        <title>Genomic evolution and insights into agronomic trait innovations of Sesamum species.</title>
        <authorList>
            <person name="Miao H."/>
            <person name="Wang L."/>
            <person name="Qu L."/>
            <person name="Liu H."/>
            <person name="Sun Y."/>
            <person name="Le M."/>
            <person name="Wang Q."/>
            <person name="Wei S."/>
            <person name="Zheng Y."/>
            <person name="Lin W."/>
            <person name="Duan Y."/>
            <person name="Cao H."/>
            <person name="Xiong S."/>
            <person name="Wang X."/>
            <person name="Wei L."/>
            <person name="Li C."/>
            <person name="Ma Q."/>
            <person name="Ju M."/>
            <person name="Zhao R."/>
            <person name="Li G."/>
            <person name="Mu C."/>
            <person name="Tian Q."/>
            <person name="Mei H."/>
            <person name="Zhang T."/>
            <person name="Gao T."/>
            <person name="Zhang H."/>
        </authorList>
    </citation>
    <scope>NUCLEOTIDE SEQUENCE</scope>
    <source>
        <strain evidence="5">G02</strain>
    </source>
</reference>
<reference evidence="5" key="1">
    <citation type="submission" date="2020-06" db="EMBL/GenBank/DDBJ databases">
        <authorList>
            <person name="Li T."/>
            <person name="Hu X."/>
            <person name="Zhang T."/>
            <person name="Song X."/>
            <person name="Zhang H."/>
            <person name="Dai N."/>
            <person name="Sheng W."/>
            <person name="Hou X."/>
            <person name="Wei L."/>
        </authorList>
    </citation>
    <scope>NUCLEOTIDE SEQUENCE</scope>
    <source>
        <strain evidence="5">G02</strain>
        <tissue evidence="5">Leaf</tissue>
    </source>
</reference>
<dbReference type="AlphaFoldDB" id="A0AAW2LQA2"/>
<evidence type="ECO:0000256" key="2">
    <source>
        <dbReference type="ARBA" id="ARBA00006706"/>
    </source>
</evidence>
<dbReference type="PANTHER" id="PTHR43281">
    <property type="entry name" value="FARNESYL DIPHOSPHATE SYNTHASE"/>
    <property type="match status" value="1"/>
</dbReference>
<dbReference type="InterPro" id="IPR000092">
    <property type="entry name" value="Polyprenyl_synt"/>
</dbReference>